<dbReference type="GO" id="GO:0007154">
    <property type="term" value="P:cell communication"/>
    <property type="evidence" value="ECO:0007669"/>
    <property type="project" value="InterPro"/>
</dbReference>
<dbReference type="InterPro" id="IPR011049">
    <property type="entry name" value="Serralysin-like_metalloprot_C"/>
</dbReference>
<organism evidence="6">
    <name type="scientific">Planktothricoides sp. SpSt-374</name>
    <dbReference type="NCBI Taxonomy" id="2282167"/>
    <lineage>
        <taxon>Bacteria</taxon>
        <taxon>Bacillati</taxon>
        <taxon>Cyanobacteriota</taxon>
        <taxon>Cyanophyceae</taxon>
        <taxon>Oscillatoriophycideae</taxon>
        <taxon>Oscillatoriales</taxon>
        <taxon>Oscillatoriaceae</taxon>
        <taxon>Planktothricoides</taxon>
    </lineage>
</organism>
<dbReference type="InterPro" id="IPR051561">
    <property type="entry name" value="FRAS1_ECM"/>
</dbReference>
<dbReference type="InterPro" id="IPR001343">
    <property type="entry name" value="Hemolysn_Ca-bd"/>
</dbReference>
<dbReference type="GO" id="GO:0005509">
    <property type="term" value="F:calcium ion binding"/>
    <property type="evidence" value="ECO:0007669"/>
    <property type="project" value="InterPro"/>
</dbReference>
<protein>
    <recommendedName>
        <fullName evidence="5">Calx-beta domain-containing protein</fullName>
    </recommendedName>
</protein>
<dbReference type="EMBL" id="DSPX01000049">
    <property type="protein sequence ID" value="HGG00094.1"/>
    <property type="molecule type" value="Genomic_DNA"/>
</dbReference>
<feature type="domain" description="Calx-beta" evidence="5">
    <location>
        <begin position="282"/>
        <end position="382"/>
    </location>
</feature>
<keyword evidence="1" id="KW-0732">Signal</keyword>
<gene>
    <name evidence="6" type="ORF">ENR15_05380</name>
</gene>
<dbReference type="Gene3D" id="2.60.40.10">
    <property type="entry name" value="Immunoglobulins"/>
    <property type="match status" value="1"/>
</dbReference>
<evidence type="ECO:0000256" key="2">
    <source>
        <dbReference type="ARBA" id="ARBA00022737"/>
    </source>
</evidence>
<sequence>MNNLGIKDISVIFYVKFCIDIQHFWVSIDGLTTIGTQNTATLQINDAAPDTFEVEFTQPTYSISENGTYAILTLNRTGDLNQYSEVQIDVTGGSATPEADFYWDTLIDDGMGGGYPRSHTAYFAPGQAQATLNVDIPLDAVVEGTEDIAFSIGSITGNGIAGSQNSTTLNIIDVPAPTVEFAHTTYAVTENSNWNQAFITLNRTGDLSQSSEVQLSVTGGSATPDSDYYFWSPIAYFGPGQTQSTVAVDIPGDYAAEIEGTEDITFELANATHAIVGNQSTATVEINENPLPTVEFSHADYWMAENNSTVQAAITLTRTGDLGYYSEVPITVTGGTAADGLDYGLPNPVATFGWGQAQTTVYVDVLPDLEAEDTENVTLALGNATGATIGAASTATLEILNTEVDVINQPPVVTIPISSQSHEFQTDFILTLDPHTFTNPEGEPLTYMARRVGWTWNGDSQTWTTQDMALPDWLVFDPETLTFTGTEQMPGWFWTQIEVMATDPEGATTSDVFAVWGNTQSGIAIDGYIAGATAFFDANKNGIQDGNEPSATTNDLGGFDLNLDVETFDTNRSGLIEFEEGQLVVVGGEDTATGLPLETPLVATPDAEVTTLLTSLVANLVAGGATVDQANQQVLDALGLPAGVDINQLDPIAATANQEPGGVETLVAMVKVQNTVTQIANLLDGLADVSAYDMVQAVVGAIASEMQPNSTVDLTNPDRLQTLISNAAVAVQQIDSNIDLAQVEDMAASAATVMAAANQRIDDVVAQGNDILTDIAKVQFVALGTTADDLQAAAAGTKTIDEVVAANTGAALDAQIAAAVVNWMVLPVVVDEPILDPLEDIFPPMLEDMVPVVDEIFPQMGEDMVPVVVTEPSVPNLNDIPEFSQSGIVQPTVSSPTVPTMPTGALAGADIELTIAGAAEGTAADDTFNGDEGDNAFLGNNGDDSLLGNDGDDWMNGNRGADYLDGGAGDDTCYGGKDNDIMLGGNGADLMFGNLGDDTISGDDGNDFLNGNQGKDLVAGGSGDDTLHGGQQNDILTGDDGDDLLCGDLGDDTLTGGNGSDTFMLARSAGNDIIVDFEDGIDALTLSQGLTFSNLAISSLNGSAIIRVDDEIIATLTDFNASLLTENDFVG</sequence>
<dbReference type="Pfam" id="PF00353">
    <property type="entry name" value="HemolysinCabind"/>
    <property type="match status" value="4"/>
</dbReference>
<dbReference type="Gene3D" id="2.150.10.10">
    <property type="entry name" value="Serralysin-like metalloprotease, C-terminal"/>
    <property type="match status" value="2"/>
</dbReference>
<accession>A0A7C3VFD0</accession>
<feature type="region of interest" description="Disordered" evidence="4">
    <location>
        <begin position="1011"/>
        <end position="1034"/>
    </location>
</feature>
<dbReference type="GO" id="GO:0016020">
    <property type="term" value="C:membrane"/>
    <property type="evidence" value="ECO:0007669"/>
    <property type="project" value="InterPro"/>
</dbReference>
<dbReference type="SUPFAM" id="SSF49313">
    <property type="entry name" value="Cadherin-like"/>
    <property type="match status" value="1"/>
</dbReference>
<evidence type="ECO:0000313" key="6">
    <source>
        <dbReference type="EMBL" id="HGG00094.1"/>
    </source>
</evidence>
<dbReference type="InterPro" id="IPR038081">
    <property type="entry name" value="CalX-like_sf"/>
</dbReference>
<dbReference type="Pfam" id="PF03160">
    <property type="entry name" value="Calx-beta"/>
    <property type="match status" value="3"/>
</dbReference>
<comment type="caution">
    <text evidence="6">The sequence shown here is derived from an EMBL/GenBank/DDBJ whole genome shotgun (WGS) entry which is preliminary data.</text>
</comment>
<evidence type="ECO:0000256" key="4">
    <source>
        <dbReference type="SAM" id="MobiDB-lite"/>
    </source>
</evidence>
<evidence type="ECO:0000256" key="3">
    <source>
        <dbReference type="ARBA" id="ARBA00022837"/>
    </source>
</evidence>
<dbReference type="AlphaFoldDB" id="A0A7C3VFD0"/>
<keyword evidence="2" id="KW-0677">Repeat</keyword>
<dbReference type="SUPFAM" id="SSF51120">
    <property type="entry name" value="beta-Roll"/>
    <property type="match status" value="2"/>
</dbReference>
<evidence type="ECO:0000256" key="1">
    <source>
        <dbReference type="ARBA" id="ARBA00022729"/>
    </source>
</evidence>
<proteinExistence type="predicted"/>
<feature type="domain" description="Calx-beta" evidence="5">
    <location>
        <begin position="167"/>
        <end position="269"/>
    </location>
</feature>
<dbReference type="PANTHER" id="PTHR45739:SF8">
    <property type="entry name" value="FRAS1-RELATED EXTRACELLULAR MATRIX PROTEIN 1"/>
    <property type="match status" value="1"/>
</dbReference>
<dbReference type="PANTHER" id="PTHR45739">
    <property type="entry name" value="MATRIX PROTEIN, PUTATIVE-RELATED"/>
    <property type="match status" value="1"/>
</dbReference>
<keyword evidence="3" id="KW-0106">Calcium</keyword>
<dbReference type="InterPro" id="IPR013783">
    <property type="entry name" value="Ig-like_fold"/>
</dbReference>
<reference evidence="6" key="1">
    <citation type="journal article" date="2020" name="mSystems">
        <title>Genome- and Community-Level Interaction Insights into Carbon Utilization and Element Cycling Functions of Hydrothermarchaeota in Hydrothermal Sediment.</title>
        <authorList>
            <person name="Zhou Z."/>
            <person name="Liu Y."/>
            <person name="Xu W."/>
            <person name="Pan J."/>
            <person name="Luo Z.H."/>
            <person name="Li M."/>
        </authorList>
    </citation>
    <scope>NUCLEOTIDE SEQUENCE [LARGE SCALE GENOMIC DNA]</scope>
    <source>
        <strain evidence="6">SpSt-374</strain>
    </source>
</reference>
<dbReference type="PRINTS" id="PR00313">
    <property type="entry name" value="CABNDNGRPT"/>
</dbReference>
<dbReference type="InterPro" id="IPR015919">
    <property type="entry name" value="Cadherin-like_sf"/>
</dbReference>
<dbReference type="Gene3D" id="2.60.40.2030">
    <property type="match status" value="3"/>
</dbReference>
<dbReference type="Pfam" id="PF05345">
    <property type="entry name" value="He_PIG"/>
    <property type="match status" value="1"/>
</dbReference>
<dbReference type="GO" id="GO:0009653">
    <property type="term" value="P:anatomical structure morphogenesis"/>
    <property type="evidence" value="ECO:0007669"/>
    <property type="project" value="TreeGrafter"/>
</dbReference>
<dbReference type="SMART" id="SM00237">
    <property type="entry name" value="Calx_beta"/>
    <property type="match status" value="3"/>
</dbReference>
<dbReference type="SUPFAM" id="SSF141072">
    <property type="entry name" value="CalX-like"/>
    <property type="match status" value="3"/>
</dbReference>
<feature type="domain" description="Calx-beta" evidence="5">
    <location>
        <begin position="42"/>
        <end position="153"/>
    </location>
</feature>
<evidence type="ECO:0000259" key="5">
    <source>
        <dbReference type="SMART" id="SM00237"/>
    </source>
</evidence>
<dbReference type="InterPro" id="IPR003644">
    <property type="entry name" value="Calx_beta"/>
</dbReference>
<name>A0A7C3VFD0_9CYAN</name>